<reference evidence="2 3" key="1">
    <citation type="submission" date="2013-03" db="EMBL/GenBank/DDBJ databases">
        <authorList>
            <person name="Harkins D.M."/>
            <person name="Durkin A.S."/>
            <person name="Brinkac L.M."/>
            <person name="Haft D.H."/>
            <person name="Selengut J.D."/>
            <person name="Sanka R."/>
            <person name="DePew J."/>
            <person name="Purushe J."/>
            <person name="Galloway R.L."/>
            <person name="Vinetz J.M."/>
            <person name="Sutton G.G."/>
            <person name="Nierman W.C."/>
            <person name="Fouts D.E."/>
        </authorList>
    </citation>
    <scope>NUCLEOTIDE SEQUENCE [LARGE SCALE GENOMIC DNA]</scope>
    <source>
        <strain evidence="2 3">Waz Holland</strain>
    </source>
</reference>
<dbReference type="InterPro" id="IPR036770">
    <property type="entry name" value="Ankyrin_rpt-contain_sf"/>
</dbReference>
<protein>
    <submittedName>
        <fullName evidence="2">Ankyrin repeat protein</fullName>
    </submittedName>
</protein>
<dbReference type="Pfam" id="PF00023">
    <property type="entry name" value="Ank"/>
    <property type="match status" value="1"/>
</dbReference>
<feature type="repeat" description="ANK" evidence="1">
    <location>
        <begin position="9"/>
        <end position="39"/>
    </location>
</feature>
<dbReference type="SUPFAM" id="SSF48403">
    <property type="entry name" value="Ankyrin repeat"/>
    <property type="match status" value="1"/>
</dbReference>
<proteinExistence type="predicted"/>
<comment type="caution">
    <text evidence="2">The sequence shown here is derived from an EMBL/GenBank/DDBJ whole genome shotgun (WGS) entry which is preliminary data.</text>
</comment>
<dbReference type="PROSITE" id="PS50297">
    <property type="entry name" value="ANK_REP_REGION"/>
    <property type="match status" value="1"/>
</dbReference>
<dbReference type="AlphaFoldDB" id="N1WDB0"/>
<dbReference type="PROSITE" id="PS50088">
    <property type="entry name" value="ANK_REPEAT"/>
    <property type="match status" value="1"/>
</dbReference>
<dbReference type="Proteomes" id="UP000012227">
    <property type="component" value="Unassembled WGS sequence"/>
</dbReference>
<evidence type="ECO:0000256" key="1">
    <source>
        <dbReference type="PROSITE-ProRule" id="PRU00023"/>
    </source>
</evidence>
<sequence length="39" mass="4224">MFMLQARVHQTTALSEATKSGHTEIVKLLLAAGAEEPSR</sequence>
<gene>
    <name evidence="2" type="ORF">LEP1GSC199_2618</name>
</gene>
<evidence type="ECO:0000313" key="2">
    <source>
        <dbReference type="EMBL" id="EMY69861.1"/>
    </source>
</evidence>
<keyword evidence="1" id="KW-0040">ANK repeat</keyword>
<dbReference type="Gene3D" id="1.25.40.20">
    <property type="entry name" value="Ankyrin repeat-containing domain"/>
    <property type="match status" value="1"/>
</dbReference>
<dbReference type="InterPro" id="IPR002110">
    <property type="entry name" value="Ankyrin_rpt"/>
</dbReference>
<organism evidence="2 3">
    <name type="scientific">Leptospira vanthielii serovar Holland str. Waz Holland = ATCC 700522</name>
    <dbReference type="NCBI Taxonomy" id="1218591"/>
    <lineage>
        <taxon>Bacteria</taxon>
        <taxon>Pseudomonadati</taxon>
        <taxon>Spirochaetota</taxon>
        <taxon>Spirochaetia</taxon>
        <taxon>Leptospirales</taxon>
        <taxon>Leptospiraceae</taxon>
        <taxon>Leptospira</taxon>
    </lineage>
</organism>
<name>N1WDB0_9LEPT</name>
<evidence type="ECO:0000313" key="3">
    <source>
        <dbReference type="Proteomes" id="UP000012227"/>
    </source>
</evidence>
<accession>N1WDB0</accession>
<dbReference type="EMBL" id="AOGY02000042">
    <property type="protein sequence ID" value="EMY69861.1"/>
    <property type="molecule type" value="Genomic_DNA"/>
</dbReference>